<dbReference type="Proteomes" id="UP000607653">
    <property type="component" value="Unassembled WGS sequence"/>
</dbReference>
<name>A0A822YS02_NELNU</name>
<protein>
    <submittedName>
        <fullName evidence="1">Uncharacterized protein</fullName>
    </submittedName>
</protein>
<gene>
    <name evidence="1" type="ORF">HUJ06_004829</name>
</gene>
<proteinExistence type="predicted"/>
<organism evidence="1 2">
    <name type="scientific">Nelumbo nucifera</name>
    <name type="common">Sacred lotus</name>
    <dbReference type="NCBI Taxonomy" id="4432"/>
    <lineage>
        <taxon>Eukaryota</taxon>
        <taxon>Viridiplantae</taxon>
        <taxon>Streptophyta</taxon>
        <taxon>Embryophyta</taxon>
        <taxon>Tracheophyta</taxon>
        <taxon>Spermatophyta</taxon>
        <taxon>Magnoliopsida</taxon>
        <taxon>Proteales</taxon>
        <taxon>Nelumbonaceae</taxon>
        <taxon>Nelumbo</taxon>
    </lineage>
</organism>
<comment type="caution">
    <text evidence="1">The sequence shown here is derived from an EMBL/GenBank/DDBJ whole genome shotgun (WGS) entry which is preliminary data.</text>
</comment>
<keyword evidence="2" id="KW-1185">Reference proteome</keyword>
<dbReference type="AlphaFoldDB" id="A0A822YS02"/>
<dbReference type="EMBL" id="DUZY01000004">
    <property type="protein sequence ID" value="DAD34189.1"/>
    <property type="molecule type" value="Genomic_DNA"/>
</dbReference>
<accession>A0A822YS02</accession>
<evidence type="ECO:0000313" key="2">
    <source>
        <dbReference type="Proteomes" id="UP000607653"/>
    </source>
</evidence>
<evidence type="ECO:0000313" key="1">
    <source>
        <dbReference type="EMBL" id="DAD34189.1"/>
    </source>
</evidence>
<reference evidence="1 2" key="1">
    <citation type="journal article" date="2020" name="Mol. Biol. Evol.">
        <title>Distinct Expression and Methylation Patterns for Genes with Different Fates following a Single Whole-Genome Duplication in Flowering Plants.</title>
        <authorList>
            <person name="Shi T."/>
            <person name="Rahmani R.S."/>
            <person name="Gugger P.F."/>
            <person name="Wang M."/>
            <person name="Li H."/>
            <person name="Zhang Y."/>
            <person name="Li Z."/>
            <person name="Wang Q."/>
            <person name="Van de Peer Y."/>
            <person name="Marchal K."/>
            <person name="Chen J."/>
        </authorList>
    </citation>
    <scope>NUCLEOTIDE SEQUENCE [LARGE SCALE GENOMIC DNA]</scope>
    <source>
        <tissue evidence="1">Leaf</tissue>
    </source>
</reference>
<sequence>MVSNNAEAHEDASISTENFLSKVNNSASVIC</sequence>